<protein>
    <submittedName>
        <fullName evidence="2">Uncharacterized protein</fullName>
    </submittedName>
</protein>
<proteinExistence type="predicted"/>
<evidence type="ECO:0000313" key="1">
    <source>
        <dbReference type="Proteomes" id="UP000887576"/>
    </source>
</evidence>
<dbReference type="Proteomes" id="UP000887576">
    <property type="component" value="Unplaced"/>
</dbReference>
<accession>A0AC34QQY6</accession>
<sequence length="198" mass="23137">MKSSPRFVVGSKLKEQNRRGINLSAAENEAKNNLSLYLHPPNEVIDLEEFEQLGRDRLKVLKRIEYLREKHKNVKDLHEAYVSELSTLMPLAVGKAFNETLPKARRADRVSHFILRLAFCQSPEQTRWFINQEVELFRFRFGLETRANVMSLVKSNNFNLTKVEADEKKKYANELMNGSGIRADKFEATEFWKVEFTQ</sequence>
<dbReference type="WBParaSite" id="JU765_v2.g18620.t1">
    <property type="protein sequence ID" value="JU765_v2.g18620.t1"/>
    <property type="gene ID" value="JU765_v2.g18620"/>
</dbReference>
<reference evidence="2" key="1">
    <citation type="submission" date="2022-11" db="UniProtKB">
        <authorList>
            <consortium name="WormBaseParasite"/>
        </authorList>
    </citation>
    <scope>IDENTIFICATION</scope>
</reference>
<name>A0AC34QQY6_9BILA</name>
<organism evidence="1 2">
    <name type="scientific">Panagrolaimus sp. JU765</name>
    <dbReference type="NCBI Taxonomy" id="591449"/>
    <lineage>
        <taxon>Eukaryota</taxon>
        <taxon>Metazoa</taxon>
        <taxon>Ecdysozoa</taxon>
        <taxon>Nematoda</taxon>
        <taxon>Chromadorea</taxon>
        <taxon>Rhabditida</taxon>
        <taxon>Tylenchina</taxon>
        <taxon>Panagrolaimomorpha</taxon>
        <taxon>Panagrolaimoidea</taxon>
        <taxon>Panagrolaimidae</taxon>
        <taxon>Panagrolaimus</taxon>
    </lineage>
</organism>
<evidence type="ECO:0000313" key="2">
    <source>
        <dbReference type="WBParaSite" id="JU765_v2.g18620.t1"/>
    </source>
</evidence>